<gene>
    <name evidence="1" type="ORF">BKG93_02415</name>
</gene>
<organism evidence="1 2">
    <name type="scientific">Rodentibacter ratti</name>
    <dbReference type="NCBI Taxonomy" id="1906745"/>
    <lineage>
        <taxon>Bacteria</taxon>
        <taxon>Pseudomonadati</taxon>
        <taxon>Pseudomonadota</taxon>
        <taxon>Gammaproteobacteria</taxon>
        <taxon>Pasteurellales</taxon>
        <taxon>Pasteurellaceae</taxon>
        <taxon>Rodentibacter</taxon>
    </lineage>
</organism>
<protein>
    <submittedName>
        <fullName evidence="1">Uncharacterized protein</fullName>
    </submittedName>
</protein>
<accession>A0A1V3LA78</accession>
<dbReference type="EMBL" id="MLAH01000012">
    <property type="protein sequence ID" value="OOF86734.1"/>
    <property type="molecule type" value="Genomic_DNA"/>
</dbReference>
<reference evidence="1 2" key="1">
    <citation type="submission" date="2016-10" db="EMBL/GenBank/DDBJ databases">
        <title>Rodentibacter gen. nov. and new species.</title>
        <authorList>
            <person name="Christensen H."/>
        </authorList>
    </citation>
    <scope>NUCLEOTIDE SEQUENCE [LARGE SCALE GENOMIC DNA]</scope>
    <source>
        <strain evidence="1 2">Ppn157</strain>
    </source>
</reference>
<sequence>MTEQTLNLDDVTREVADVINNFELVKDCVIDGDIDTAKTLYARTLEQAKKFGRRLAYSEIKLEFGAVFDPNC</sequence>
<evidence type="ECO:0000313" key="2">
    <source>
        <dbReference type="Proteomes" id="UP000189549"/>
    </source>
</evidence>
<proteinExistence type="predicted"/>
<dbReference type="AlphaFoldDB" id="A0A1V3LA78"/>
<dbReference type="RefSeq" id="WP_077475314.1">
    <property type="nucleotide sequence ID" value="NZ_MLAH01000012.1"/>
</dbReference>
<name>A0A1V3LA78_9PAST</name>
<comment type="caution">
    <text evidence="1">The sequence shown here is derived from an EMBL/GenBank/DDBJ whole genome shotgun (WGS) entry which is preliminary data.</text>
</comment>
<evidence type="ECO:0000313" key="1">
    <source>
        <dbReference type="EMBL" id="OOF86734.1"/>
    </source>
</evidence>
<dbReference type="Proteomes" id="UP000189549">
    <property type="component" value="Unassembled WGS sequence"/>
</dbReference>